<evidence type="ECO:0000256" key="1">
    <source>
        <dbReference type="ARBA" id="ARBA00023587"/>
    </source>
</evidence>
<evidence type="ECO:0000313" key="6">
    <source>
        <dbReference type="EMBL" id="TYS70188.1"/>
    </source>
</evidence>
<evidence type="ECO:0008006" key="10">
    <source>
        <dbReference type="Google" id="ProtNLM"/>
    </source>
</evidence>
<name>A0A1Y0CTZ1_9BACI</name>
<evidence type="ECO:0000313" key="5">
    <source>
        <dbReference type="EMBL" id="TYS59681.1"/>
    </source>
</evidence>
<dbReference type="EMBL" id="CP020880">
    <property type="protein sequence ID" value="ART78386.1"/>
    <property type="molecule type" value="Genomic_DNA"/>
</dbReference>
<keyword evidence="3" id="KW-1283">Bacterial microcompartment</keyword>
<dbReference type="PANTHER" id="PTHR36539:SF1">
    <property type="entry name" value="BACTERIAL MICROCOMPARTMENT SHELL VERTEX PROTEIN EUTN"/>
    <property type="match status" value="1"/>
</dbReference>
<reference evidence="4 7" key="1">
    <citation type="submission" date="2017-04" db="EMBL/GenBank/DDBJ databases">
        <title>Complete Genome Sequence of the Bacillus horikoshii 20a strain from Cuatro Cienegas, Coahuila, Mexico.</title>
        <authorList>
            <person name="Zarza E."/>
            <person name="Alcaraz L.D."/>
            <person name="Aguilar-Salinas B."/>
            <person name="Islas A."/>
            <person name="Olmedo-Alvarez G."/>
        </authorList>
    </citation>
    <scope>NUCLEOTIDE SEQUENCE [LARGE SCALE GENOMIC DNA]</scope>
    <source>
        <strain evidence="4 7">20a</strain>
    </source>
</reference>
<evidence type="ECO:0000256" key="3">
    <source>
        <dbReference type="ARBA" id="ARBA00024446"/>
    </source>
</evidence>
<dbReference type="GO" id="GO:0031470">
    <property type="term" value="C:carboxysome"/>
    <property type="evidence" value="ECO:0007669"/>
    <property type="project" value="UniProtKB-SubCell"/>
</dbReference>
<keyword evidence="2" id="KW-1282">Carboxysome</keyword>
<dbReference type="Proteomes" id="UP000323393">
    <property type="component" value="Unassembled WGS sequence"/>
</dbReference>
<dbReference type="InterPro" id="IPR036677">
    <property type="entry name" value="EutN_CcmL_sf"/>
</dbReference>
<evidence type="ECO:0000313" key="8">
    <source>
        <dbReference type="Proteomes" id="UP000323393"/>
    </source>
</evidence>
<evidence type="ECO:0000313" key="7">
    <source>
        <dbReference type="Proteomes" id="UP000195573"/>
    </source>
</evidence>
<dbReference type="GeneID" id="96740892"/>
<evidence type="ECO:0000256" key="2">
    <source>
        <dbReference type="ARBA" id="ARBA00023669"/>
    </source>
</evidence>
<dbReference type="CDD" id="cd01614">
    <property type="entry name" value="EutN_CcmL"/>
    <property type="match status" value="1"/>
</dbReference>
<organism evidence="5 8">
    <name type="scientific">Sutcliffiella horikoshii</name>
    <dbReference type="NCBI Taxonomy" id="79883"/>
    <lineage>
        <taxon>Bacteria</taxon>
        <taxon>Bacillati</taxon>
        <taxon>Bacillota</taxon>
        <taxon>Bacilli</taxon>
        <taxon>Bacillales</taxon>
        <taxon>Bacillaceae</taxon>
        <taxon>Sutcliffiella</taxon>
    </lineage>
</organism>
<dbReference type="Pfam" id="PF03319">
    <property type="entry name" value="EutN_CcmL"/>
    <property type="match status" value="1"/>
</dbReference>
<dbReference type="SUPFAM" id="SSF159133">
    <property type="entry name" value="EutN/CcmL-like"/>
    <property type="match status" value="1"/>
</dbReference>
<dbReference type="InterPro" id="IPR004992">
    <property type="entry name" value="EutN_CcmL"/>
</dbReference>
<dbReference type="EMBL" id="VTEU01000002">
    <property type="protein sequence ID" value="TYS59681.1"/>
    <property type="molecule type" value="Genomic_DNA"/>
</dbReference>
<proteinExistence type="predicted"/>
<dbReference type="Proteomes" id="UP000324517">
    <property type="component" value="Unassembled WGS sequence"/>
</dbReference>
<dbReference type="OrthoDB" id="196195at2"/>
<evidence type="ECO:0000313" key="9">
    <source>
        <dbReference type="Proteomes" id="UP000324517"/>
    </source>
</evidence>
<gene>
    <name evidence="4" type="ORF">B4U37_21055</name>
    <name evidence="5" type="ORF">FZC74_05885</name>
    <name evidence="6" type="ORF">FZC75_16280</name>
</gene>
<reference evidence="8 9" key="2">
    <citation type="submission" date="2019-08" db="EMBL/GenBank/DDBJ databases">
        <title>Bacillus genomes from the desert of Cuatro Cienegas, Coahuila.</title>
        <authorList>
            <person name="Olmedo-Alvarez G."/>
        </authorList>
    </citation>
    <scope>NUCLEOTIDE SEQUENCE [LARGE SCALE GENOMIC DNA]</scope>
    <source>
        <strain evidence="5 8">CH88_3T</strain>
        <strain evidence="6 9">CH98b_3T</strain>
    </source>
</reference>
<dbReference type="PROSITE" id="PS51932">
    <property type="entry name" value="BMV"/>
    <property type="match status" value="1"/>
</dbReference>
<dbReference type="AlphaFoldDB" id="A0A1Y0CTZ1"/>
<comment type="subcellular location">
    <subcellularLocation>
        <location evidence="1">Carboxysome</location>
    </subcellularLocation>
</comment>
<dbReference type="Proteomes" id="UP000195573">
    <property type="component" value="Chromosome"/>
</dbReference>
<dbReference type="EMBL" id="VTET01000008">
    <property type="protein sequence ID" value="TYS70188.1"/>
    <property type="molecule type" value="Genomic_DNA"/>
</dbReference>
<keyword evidence="7" id="KW-1185">Reference proteome</keyword>
<accession>A0A1Y0CTZ1</accession>
<evidence type="ECO:0000313" key="4">
    <source>
        <dbReference type="EMBL" id="ART78386.1"/>
    </source>
</evidence>
<sequence length="87" mass="9124">MKLAKVVGNVVSTIKTPSHQNKKLMVVIPVDASGKECGDAMIAFDRFHAGAGDYVLILEEGGAARDILGDPKGSFDAVIAGIVDRLN</sequence>
<protein>
    <recommendedName>
        <fullName evidence="10">Ethanolamine utilization protein EutN</fullName>
    </recommendedName>
</protein>
<dbReference type="KEGG" id="bhk:B4U37_21055"/>
<dbReference type="RefSeq" id="WP_029326561.1">
    <property type="nucleotide sequence ID" value="NZ_CP020880.1"/>
</dbReference>
<dbReference type="PANTHER" id="PTHR36539">
    <property type="entry name" value="ETHANOLAMINE UTILIZATION PROTEIN EUTN"/>
    <property type="match status" value="1"/>
</dbReference>
<dbReference type="Gene3D" id="2.40.50.220">
    <property type="entry name" value="EutN/Ccml"/>
    <property type="match status" value="1"/>
</dbReference>